<dbReference type="PANTHER" id="PTHR46539:SF9">
    <property type="entry name" value="RING-H2 FINGER PROTEIN ATL56"/>
    <property type="match status" value="1"/>
</dbReference>
<dbReference type="Proteomes" id="UP000187209">
    <property type="component" value="Unassembled WGS sequence"/>
</dbReference>
<keyword evidence="7" id="KW-0472">Membrane</keyword>
<reference evidence="10 11" key="1">
    <citation type="submission" date="2016-11" db="EMBL/GenBank/DDBJ databases">
        <title>The macronuclear genome of Stentor coeruleus: a giant cell with tiny introns.</title>
        <authorList>
            <person name="Slabodnick M."/>
            <person name="Ruby J.G."/>
            <person name="Reiff S.B."/>
            <person name="Swart E.C."/>
            <person name="Gosai S."/>
            <person name="Prabakaran S."/>
            <person name="Witkowska E."/>
            <person name="Larue G.E."/>
            <person name="Fisher S."/>
            <person name="Freeman R.M."/>
            <person name="Gunawardena J."/>
            <person name="Chu W."/>
            <person name="Stover N.A."/>
            <person name="Gregory B.D."/>
            <person name="Nowacki M."/>
            <person name="Derisi J."/>
            <person name="Roy S.W."/>
            <person name="Marshall W.F."/>
            <person name="Sood P."/>
        </authorList>
    </citation>
    <scope>NUCLEOTIDE SEQUENCE [LARGE SCALE GENOMIC DNA]</scope>
    <source>
        <strain evidence="10">WM001</strain>
    </source>
</reference>
<gene>
    <name evidence="10" type="ORF">SteCoe_14322</name>
</gene>
<keyword evidence="5" id="KW-0862">Zinc</keyword>
<evidence type="ECO:0000256" key="1">
    <source>
        <dbReference type="ARBA" id="ARBA00004370"/>
    </source>
</evidence>
<keyword evidence="4 8" id="KW-0863">Zinc-finger</keyword>
<evidence type="ECO:0000256" key="6">
    <source>
        <dbReference type="ARBA" id="ARBA00022989"/>
    </source>
</evidence>
<evidence type="ECO:0000256" key="8">
    <source>
        <dbReference type="PROSITE-ProRule" id="PRU00175"/>
    </source>
</evidence>
<evidence type="ECO:0000256" key="3">
    <source>
        <dbReference type="ARBA" id="ARBA00022723"/>
    </source>
</evidence>
<dbReference type="OrthoDB" id="313293at2759"/>
<sequence>MSGGLNDSMSFTHEELSRMPSFRATGSTVNTDCSICHEKILSEELLRNLPGCTHTFHQNCIDNWLRQNPTCPLCRNNVRLNFL</sequence>
<comment type="caution">
    <text evidence="10">The sequence shown here is derived from an EMBL/GenBank/DDBJ whole genome shotgun (WGS) entry which is preliminary data.</text>
</comment>
<evidence type="ECO:0000256" key="7">
    <source>
        <dbReference type="ARBA" id="ARBA00023136"/>
    </source>
</evidence>
<dbReference type="InterPro" id="IPR013083">
    <property type="entry name" value="Znf_RING/FYVE/PHD"/>
</dbReference>
<evidence type="ECO:0000256" key="5">
    <source>
        <dbReference type="ARBA" id="ARBA00022833"/>
    </source>
</evidence>
<keyword evidence="3" id="KW-0479">Metal-binding</keyword>
<keyword evidence="6" id="KW-1133">Transmembrane helix</keyword>
<evidence type="ECO:0000256" key="2">
    <source>
        <dbReference type="ARBA" id="ARBA00022692"/>
    </source>
</evidence>
<feature type="domain" description="RING-type" evidence="9">
    <location>
        <begin position="33"/>
        <end position="75"/>
    </location>
</feature>
<evidence type="ECO:0000256" key="4">
    <source>
        <dbReference type="ARBA" id="ARBA00022771"/>
    </source>
</evidence>
<keyword evidence="11" id="KW-1185">Reference proteome</keyword>
<dbReference type="GO" id="GO:0016020">
    <property type="term" value="C:membrane"/>
    <property type="evidence" value="ECO:0007669"/>
    <property type="project" value="UniProtKB-SubCell"/>
</dbReference>
<dbReference type="AlphaFoldDB" id="A0A1R2C692"/>
<dbReference type="PANTHER" id="PTHR46539">
    <property type="entry name" value="E3 UBIQUITIN-PROTEIN LIGASE ATL42"/>
    <property type="match status" value="1"/>
</dbReference>
<dbReference type="GO" id="GO:0008270">
    <property type="term" value="F:zinc ion binding"/>
    <property type="evidence" value="ECO:0007669"/>
    <property type="project" value="UniProtKB-KW"/>
</dbReference>
<evidence type="ECO:0000259" key="9">
    <source>
        <dbReference type="PROSITE" id="PS50089"/>
    </source>
</evidence>
<dbReference type="SUPFAM" id="SSF57850">
    <property type="entry name" value="RING/U-box"/>
    <property type="match status" value="1"/>
</dbReference>
<dbReference type="InterPro" id="IPR001841">
    <property type="entry name" value="Znf_RING"/>
</dbReference>
<name>A0A1R2C692_9CILI</name>
<dbReference type="Gene3D" id="3.30.40.10">
    <property type="entry name" value="Zinc/RING finger domain, C3HC4 (zinc finger)"/>
    <property type="match status" value="1"/>
</dbReference>
<accession>A0A1R2C692</accession>
<dbReference type="Pfam" id="PF13639">
    <property type="entry name" value="zf-RING_2"/>
    <property type="match status" value="1"/>
</dbReference>
<evidence type="ECO:0000313" key="11">
    <source>
        <dbReference type="Proteomes" id="UP000187209"/>
    </source>
</evidence>
<dbReference type="PROSITE" id="PS50089">
    <property type="entry name" value="ZF_RING_2"/>
    <property type="match status" value="1"/>
</dbReference>
<evidence type="ECO:0000313" key="10">
    <source>
        <dbReference type="EMBL" id="OMJ84517.1"/>
    </source>
</evidence>
<proteinExistence type="predicted"/>
<comment type="subcellular location">
    <subcellularLocation>
        <location evidence="1">Membrane</location>
    </subcellularLocation>
</comment>
<protein>
    <recommendedName>
        <fullName evidence="9">RING-type domain-containing protein</fullName>
    </recommendedName>
</protein>
<organism evidence="10 11">
    <name type="scientific">Stentor coeruleus</name>
    <dbReference type="NCBI Taxonomy" id="5963"/>
    <lineage>
        <taxon>Eukaryota</taxon>
        <taxon>Sar</taxon>
        <taxon>Alveolata</taxon>
        <taxon>Ciliophora</taxon>
        <taxon>Postciliodesmatophora</taxon>
        <taxon>Heterotrichea</taxon>
        <taxon>Heterotrichida</taxon>
        <taxon>Stentoridae</taxon>
        <taxon>Stentor</taxon>
    </lineage>
</organism>
<dbReference type="SMART" id="SM00184">
    <property type="entry name" value="RING"/>
    <property type="match status" value="1"/>
</dbReference>
<dbReference type="EMBL" id="MPUH01000266">
    <property type="protein sequence ID" value="OMJ84517.1"/>
    <property type="molecule type" value="Genomic_DNA"/>
</dbReference>
<keyword evidence="2" id="KW-0812">Transmembrane</keyword>